<evidence type="ECO:0000313" key="2">
    <source>
        <dbReference type="Proteomes" id="UP000006038"/>
    </source>
</evidence>
<dbReference type="HOGENOM" id="CLU_2363074_0_0_1"/>
<name>J3LC51_ORYBR</name>
<dbReference type="Proteomes" id="UP000006038">
    <property type="component" value="Unassembled WGS sequence"/>
</dbReference>
<dbReference type="EnsemblPlants" id="OB02G22180.1">
    <property type="protein sequence ID" value="OB02G22180.1"/>
    <property type="gene ID" value="OB02G22180"/>
</dbReference>
<proteinExistence type="predicted"/>
<reference evidence="1" key="1">
    <citation type="submission" date="2013-04" db="UniProtKB">
        <authorList>
            <consortium name="EnsemblPlants"/>
        </authorList>
    </citation>
    <scope>IDENTIFICATION</scope>
</reference>
<protein>
    <submittedName>
        <fullName evidence="1">Uncharacterized protein</fullName>
    </submittedName>
</protein>
<accession>J3LC51</accession>
<evidence type="ECO:0000313" key="1">
    <source>
        <dbReference type="EnsemblPlants" id="OB02G22180.1"/>
    </source>
</evidence>
<keyword evidence="2" id="KW-1185">Reference proteome</keyword>
<dbReference type="STRING" id="4533.J3LC51"/>
<organism evidence="1">
    <name type="scientific">Oryza brachyantha</name>
    <name type="common">malo sina</name>
    <dbReference type="NCBI Taxonomy" id="4533"/>
    <lineage>
        <taxon>Eukaryota</taxon>
        <taxon>Viridiplantae</taxon>
        <taxon>Streptophyta</taxon>
        <taxon>Embryophyta</taxon>
        <taxon>Tracheophyta</taxon>
        <taxon>Spermatophyta</taxon>
        <taxon>Magnoliopsida</taxon>
        <taxon>Liliopsida</taxon>
        <taxon>Poales</taxon>
        <taxon>Poaceae</taxon>
        <taxon>BOP clade</taxon>
        <taxon>Oryzoideae</taxon>
        <taxon>Oryzeae</taxon>
        <taxon>Oryzinae</taxon>
        <taxon>Oryza</taxon>
    </lineage>
</organism>
<dbReference type="AlphaFoldDB" id="J3LC51"/>
<dbReference type="Gramene" id="OB02G22180.1">
    <property type="protein sequence ID" value="OB02G22180.1"/>
    <property type="gene ID" value="OB02G22180"/>
</dbReference>
<sequence>MVNKLVEMNSHANPTRRRTDGSILIEKILLPSQLEVKAWEVKHPGLFKRHFGRIDDNKAHALDMKIKKQRLPEITLEMRRSDLTKEVGKAIAELVE</sequence>